<name>A0ABW4G0H8_9PSEU</name>
<feature type="region of interest" description="Disordered" evidence="4">
    <location>
        <begin position="38"/>
        <end position="81"/>
    </location>
</feature>
<comment type="caution">
    <text evidence="7">The sequence shown here is derived from an EMBL/GenBank/DDBJ whole genome shotgun (WGS) entry which is preliminary data.</text>
</comment>
<evidence type="ECO:0000259" key="6">
    <source>
        <dbReference type="Pfam" id="PF13229"/>
    </source>
</evidence>
<comment type="pathway">
    <text evidence="1">Protein modification; protein ubiquitination.</text>
</comment>
<feature type="signal peptide" evidence="5">
    <location>
        <begin position="1"/>
        <end position="29"/>
    </location>
</feature>
<dbReference type="RefSeq" id="WP_343969229.1">
    <property type="nucleotide sequence ID" value="NZ_BAAAJG010000001.1"/>
</dbReference>
<evidence type="ECO:0000313" key="7">
    <source>
        <dbReference type="EMBL" id="MFD1535376.1"/>
    </source>
</evidence>
<evidence type="ECO:0000256" key="4">
    <source>
        <dbReference type="SAM" id="MobiDB-lite"/>
    </source>
</evidence>
<accession>A0ABW4G0H8</accession>
<dbReference type="InterPro" id="IPR022441">
    <property type="entry name" value="Para_beta_helix_rpt-2"/>
</dbReference>
<keyword evidence="2" id="KW-0677">Repeat</keyword>
<dbReference type="InterPro" id="IPR006626">
    <property type="entry name" value="PbH1"/>
</dbReference>
<reference evidence="8" key="1">
    <citation type="journal article" date="2019" name="Int. J. Syst. Evol. Microbiol.">
        <title>The Global Catalogue of Microorganisms (GCM) 10K type strain sequencing project: providing services to taxonomists for standard genome sequencing and annotation.</title>
        <authorList>
            <consortium name="The Broad Institute Genomics Platform"/>
            <consortium name="The Broad Institute Genome Sequencing Center for Infectious Disease"/>
            <person name="Wu L."/>
            <person name="Ma J."/>
        </authorList>
    </citation>
    <scope>NUCLEOTIDE SEQUENCE [LARGE SCALE GENOMIC DNA]</scope>
    <source>
        <strain evidence="8">JCM 12165</strain>
    </source>
</reference>
<feature type="compositionally biased region" description="Basic and acidic residues" evidence="4">
    <location>
        <begin position="64"/>
        <end position="78"/>
    </location>
</feature>
<dbReference type="InterPro" id="IPR011050">
    <property type="entry name" value="Pectin_lyase_fold/virulence"/>
</dbReference>
<dbReference type="InterPro" id="IPR039448">
    <property type="entry name" value="Beta_helix"/>
</dbReference>
<feature type="domain" description="Right handed beta helix" evidence="6">
    <location>
        <begin position="312"/>
        <end position="394"/>
    </location>
</feature>
<keyword evidence="3" id="KW-0833">Ubl conjugation pathway</keyword>
<evidence type="ECO:0000256" key="1">
    <source>
        <dbReference type="ARBA" id="ARBA00004906"/>
    </source>
</evidence>
<feature type="chain" id="PRO_5047462610" evidence="5">
    <location>
        <begin position="30"/>
        <end position="449"/>
    </location>
</feature>
<evidence type="ECO:0000313" key="8">
    <source>
        <dbReference type="Proteomes" id="UP001597145"/>
    </source>
</evidence>
<dbReference type="PANTHER" id="PTHR22990:SF15">
    <property type="entry name" value="F-BOX ONLY PROTEIN 10"/>
    <property type="match status" value="1"/>
</dbReference>
<proteinExistence type="predicted"/>
<dbReference type="SMART" id="SM00710">
    <property type="entry name" value="PbH1"/>
    <property type="match status" value="9"/>
</dbReference>
<dbReference type="InterPro" id="IPR051550">
    <property type="entry name" value="SCF-Subunits/Alg-Epimerases"/>
</dbReference>
<evidence type="ECO:0000256" key="5">
    <source>
        <dbReference type="SAM" id="SignalP"/>
    </source>
</evidence>
<keyword evidence="5" id="KW-0732">Signal</keyword>
<gene>
    <name evidence="7" type="ORF">ACFSCY_38845</name>
</gene>
<feature type="domain" description="Right handed beta helix" evidence="6">
    <location>
        <begin position="209"/>
        <end position="310"/>
    </location>
</feature>
<protein>
    <submittedName>
        <fullName evidence="7">Nitrous oxide reductase family maturation protein NosD</fullName>
    </submittedName>
</protein>
<dbReference type="Gene3D" id="2.160.20.10">
    <property type="entry name" value="Single-stranded right-handed beta-helix, Pectin lyase-like"/>
    <property type="match status" value="1"/>
</dbReference>
<evidence type="ECO:0000256" key="3">
    <source>
        <dbReference type="ARBA" id="ARBA00022786"/>
    </source>
</evidence>
<dbReference type="Pfam" id="PF13229">
    <property type="entry name" value="Beta_helix"/>
    <property type="match status" value="2"/>
</dbReference>
<dbReference type="PANTHER" id="PTHR22990">
    <property type="entry name" value="F-BOX ONLY PROTEIN"/>
    <property type="match status" value="1"/>
</dbReference>
<dbReference type="InterPro" id="IPR012334">
    <property type="entry name" value="Pectin_lyas_fold"/>
</dbReference>
<organism evidence="7 8">
    <name type="scientific">Pseudonocardia aurantiaca</name>
    <dbReference type="NCBI Taxonomy" id="75290"/>
    <lineage>
        <taxon>Bacteria</taxon>
        <taxon>Bacillati</taxon>
        <taxon>Actinomycetota</taxon>
        <taxon>Actinomycetes</taxon>
        <taxon>Pseudonocardiales</taxon>
        <taxon>Pseudonocardiaceae</taxon>
        <taxon>Pseudonocardia</taxon>
    </lineage>
</organism>
<dbReference type="NCBIfam" id="TIGR03804">
    <property type="entry name" value="para_beta_helix"/>
    <property type="match status" value="2"/>
</dbReference>
<dbReference type="Proteomes" id="UP001597145">
    <property type="component" value="Unassembled WGS sequence"/>
</dbReference>
<dbReference type="EMBL" id="JBHUCP010000064">
    <property type="protein sequence ID" value="MFD1535376.1"/>
    <property type="molecule type" value="Genomic_DNA"/>
</dbReference>
<evidence type="ECO:0000256" key="2">
    <source>
        <dbReference type="ARBA" id="ARBA00022737"/>
    </source>
</evidence>
<keyword evidence="8" id="KW-1185">Reference proteome</keyword>
<sequence length="449" mass="47977">MNVQNPARRGLRWMTLAVLAAVAALLASACSVPEPPALVRQDAPPNAVTDPAKPCSRISSDAPAEQRPDVRPGFRFDRPTNTIEINSGEGVTLPALARAVNDPDALREVAPGEWLLAANIVVQAGASLQIAAPTVHWLKLSSSGPQFASVKAFGGSIDITGACVTSWDNAQGRVDTEYADGRGFLLARDGATMTIDRAELRYLGYGEVESYGLSWRTEGTTGKITNSVVSHLYYGLYSFEVGGLVVQDNEFHDNVLYGVDPHTHSHGMVIEGNRVHHNGKHGIILAEDCADSVIRNNIVYANQHHGIVLYLRSDRNVIEGNDTFGNAAQGINLNESSGNTVRGNRVYDNGESGIGVAQTAADNVVEQNQIRGNKQDGIRVVSEATQSTLRGNVIGENGRYGVYVDSDGAVDMAENTIFGSRAGVMLRSSSVAVGDNQVYDNHEADILNG</sequence>
<dbReference type="SUPFAM" id="SSF51126">
    <property type="entry name" value="Pectin lyase-like"/>
    <property type="match status" value="2"/>
</dbReference>